<keyword evidence="2" id="KW-1003">Cell membrane</keyword>
<organism evidence="10 11">
    <name type="scientific">Mucilaginibacter corticis</name>
    <dbReference type="NCBI Taxonomy" id="2597670"/>
    <lineage>
        <taxon>Bacteria</taxon>
        <taxon>Pseudomonadati</taxon>
        <taxon>Bacteroidota</taxon>
        <taxon>Sphingobacteriia</taxon>
        <taxon>Sphingobacteriales</taxon>
        <taxon>Sphingobacteriaceae</taxon>
        <taxon>Mucilaginibacter</taxon>
    </lineage>
</organism>
<feature type="domain" description="Pycsar effector protein" evidence="9">
    <location>
        <begin position="26"/>
        <end position="186"/>
    </location>
</feature>
<accession>A0A556MIC3</accession>
<evidence type="ECO:0000256" key="4">
    <source>
        <dbReference type="ARBA" id="ARBA00022741"/>
    </source>
</evidence>
<evidence type="ECO:0000313" key="10">
    <source>
        <dbReference type="EMBL" id="TSJ39638.1"/>
    </source>
</evidence>
<evidence type="ECO:0000256" key="7">
    <source>
        <dbReference type="ARBA" id="ARBA00023136"/>
    </source>
</evidence>
<keyword evidence="5 8" id="KW-1133">Transmembrane helix</keyword>
<evidence type="ECO:0000313" key="11">
    <source>
        <dbReference type="Proteomes" id="UP000318733"/>
    </source>
</evidence>
<evidence type="ECO:0000256" key="2">
    <source>
        <dbReference type="ARBA" id="ARBA00022475"/>
    </source>
</evidence>
<name>A0A556MIC3_9SPHI</name>
<feature type="transmembrane region" description="Helical" evidence="8">
    <location>
        <begin position="168"/>
        <end position="189"/>
    </location>
</feature>
<evidence type="ECO:0000256" key="1">
    <source>
        <dbReference type="ARBA" id="ARBA00004236"/>
    </source>
</evidence>
<sequence length="194" mass="21880">MPNKENPTEQPVVIDNTNMASVIETLLRVTDNNDHRLSDMADNKAQILITVNSIIISAIISLLLRNLKDNQFLVLPSYILLCVSLLTMILAILATRPSIPMGRFTAKDLADKKVNLLFFGNFYKMKLDDYAKGMKSILNDPEFLYDILIKDVYSQGVVLGRKYRLLRAAYSIFMFGLIVAIATFIISSMRNNAL</sequence>
<evidence type="ECO:0000256" key="8">
    <source>
        <dbReference type="SAM" id="Phobius"/>
    </source>
</evidence>
<dbReference type="RefSeq" id="WP_144249675.1">
    <property type="nucleotide sequence ID" value="NZ_VLPK01000003.1"/>
</dbReference>
<dbReference type="OrthoDB" id="5728337at2"/>
<evidence type="ECO:0000259" key="9">
    <source>
        <dbReference type="Pfam" id="PF18967"/>
    </source>
</evidence>
<comment type="caution">
    <text evidence="10">The sequence shown here is derived from an EMBL/GenBank/DDBJ whole genome shotgun (WGS) entry which is preliminary data.</text>
</comment>
<dbReference type="InterPro" id="IPR043760">
    <property type="entry name" value="PycTM_dom"/>
</dbReference>
<dbReference type="GO" id="GO:0051607">
    <property type="term" value="P:defense response to virus"/>
    <property type="evidence" value="ECO:0007669"/>
    <property type="project" value="UniProtKB-KW"/>
</dbReference>
<evidence type="ECO:0000256" key="3">
    <source>
        <dbReference type="ARBA" id="ARBA00022692"/>
    </source>
</evidence>
<keyword evidence="7 8" id="KW-0472">Membrane</keyword>
<protein>
    <recommendedName>
        <fullName evidence="9">Pycsar effector protein domain-containing protein</fullName>
    </recommendedName>
</protein>
<keyword evidence="3 8" id="KW-0812">Transmembrane</keyword>
<dbReference type="Pfam" id="PF18967">
    <property type="entry name" value="PycTM"/>
    <property type="match status" value="1"/>
</dbReference>
<dbReference type="Proteomes" id="UP000318733">
    <property type="component" value="Unassembled WGS sequence"/>
</dbReference>
<evidence type="ECO:0000256" key="5">
    <source>
        <dbReference type="ARBA" id="ARBA00022989"/>
    </source>
</evidence>
<dbReference type="GO" id="GO:0000166">
    <property type="term" value="F:nucleotide binding"/>
    <property type="evidence" value="ECO:0007669"/>
    <property type="project" value="UniProtKB-KW"/>
</dbReference>
<keyword evidence="4" id="KW-0547">Nucleotide-binding</keyword>
<proteinExistence type="predicted"/>
<dbReference type="AlphaFoldDB" id="A0A556MIC3"/>
<dbReference type="GO" id="GO:0005886">
    <property type="term" value="C:plasma membrane"/>
    <property type="evidence" value="ECO:0007669"/>
    <property type="project" value="UniProtKB-SubCell"/>
</dbReference>
<feature type="transmembrane region" description="Helical" evidence="8">
    <location>
        <begin position="45"/>
        <end position="64"/>
    </location>
</feature>
<gene>
    <name evidence="10" type="ORF">FO440_18015</name>
</gene>
<keyword evidence="6" id="KW-0051">Antiviral defense</keyword>
<comment type="subcellular location">
    <subcellularLocation>
        <location evidence="1">Cell membrane</location>
    </subcellularLocation>
</comment>
<feature type="transmembrane region" description="Helical" evidence="8">
    <location>
        <begin position="76"/>
        <end position="94"/>
    </location>
</feature>
<reference evidence="10 11" key="1">
    <citation type="submission" date="2019-07" db="EMBL/GenBank/DDBJ databases">
        <authorList>
            <person name="Huq M.A."/>
        </authorList>
    </citation>
    <scope>NUCLEOTIDE SEQUENCE [LARGE SCALE GENOMIC DNA]</scope>
    <source>
        <strain evidence="10 11">MAH-19</strain>
    </source>
</reference>
<keyword evidence="11" id="KW-1185">Reference proteome</keyword>
<dbReference type="EMBL" id="VLPK01000003">
    <property type="protein sequence ID" value="TSJ39638.1"/>
    <property type="molecule type" value="Genomic_DNA"/>
</dbReference>
<evidence type="ECO:0000256" key="6">
    <source>
        <dbReference type="ARBA" id="ARBA00023118"/>
    </source>
</evidence>